<keyword evidence="1" id="KW-0812">Transmembrane</keyword>
<protein>
    <recommendedName>
        <fullName evidence="3">Immunoglobulin domain-containing protein</fullName>
    </recommendedName>
</protein>
<evidence type="ECO:0000313" key="4">
    <source>
        <dbReference type="EMBL" id="CAL1531641.1"/>
    </source>
</evidence>
<dbReference type="Proteomes" id="UP001497497">
    <property type="component" value="Unassembled WGS sequence"/>
</dbReference>
<proteinExistence type="predicted"/>
<organism evidence="4 5">
    <name type="scientific">Lymnaea stagnalis</name>
    <name type="common">Great pond snail</name>
    <name type="synonym">Helix stagnalis</name>
    <dbReference type="NCBI Taxonomy" id="6523"/>
    <lineage>
        <taxon>Eukaryota</taxon>
        <taxon>Metazoa</taxon>
        <taxon>Spiralia</taxon>
        <taxon>Lophotrochozoa</taxon>
        <taxon>Mollusca</taxon>
        <taxon>Gastropoda</taxon>
        <taxon>Heterobranchia</taxon>
        <taxon>Euthyneura</taxon>
        <taxon>Panpulmonata</taxon>
        <taxon>Hygrophila</taxon>
        <taxon>Lymnaeoidea</taxon>
        <taxon>Lymnaeidae</taxon>
        <taxon>Lymnaea</taxon>
    </lineage>
</organism>
<keyword evidence="1" id="KW-0472">Membrane</keyword>
<accession>A0AAV2HHM3</accession>
<reference evidence="4 5" key="1">
    <citation type="submission" date="2024-04" db="EMBL/GenBank/DDBJ databases">
        <authorList>
            <consortium name="Genoscope - CEA"/>
            <person name="William W."/>
        </authorList>
    </citation>
    <scope>NUCLEOTIDE SEQUENCE [LARGE SCALE GENOMIC DNA]</scope>
</reference>
<gene>
    <name evidence="4" type="ORF">GSLYS_00005736001</name>
</gene>
<feature type="chain" id="PRO_5043729794" description="Immunoglobulin domain-containing protein" evidence="2">
    <location>
        <begin position="22"/>
        <end position="492"/>
    </location>
</feature>
<dbReference type="SUPFAM" id="SSF48726">
    <property type="entry name" value="Immunoglobulin"/>
    <property type="match status" value="1"/>
</dbReference>
<feature type="signal peptide" evidence="2">
    <location>
        <begin position="1"/>
        <end position="21"/>
    </location>
</feature>
<feature type="transmembrane region" description="Helical" evidence="1">
    <location>
        <begin position="354"/>
        <end position="381"/>
    </location>
</feature>
<keyword evidence="1" id="KW-1133">Transmembrane helix</keyword>
<dbReference type="AlphaFoldDB" id="A0AAV2HHM3"/>
<dbReference type="EMBL" id="CAXITT010000094">
    <property type="protein sequence ID" value="CAL1531641.1"/>
    <property type="molecule type" value="Genomic_DNA"/>
</dbReference>
<dbReference type="InterPro" id="IPR003599">
    <property type="entry name" value="Ig_sub"/>
</dbReference>
<sequence length="492" mass="53887">MPHVTQWLPLCALLCLLPVSAVDIGFDEPETKYVQLGSTSDILCLVFSNLTYLNEIKNWIQIVRSNSTRQTILSQGSNVITETDFYDVTKLRINKAPPVKLELLFKLSPVRIVDGAEFKCRIVNIWGDIQEEGRVKLQVVKTPSKPSCFSSIIDTYSQNIKVTCLTKSYPKALCSVRTQNSQDSLGFQVEYNRLPPDQTGVITTTCSIDVPSSYRFQVLVAPDVLNSKNFTVASDWISGITAGSATISSFTANKQTDYALVAFDGDLKFSCLVSGSPAVYLSLSKSTLGGADQFLFSSKYQNRLDYEIEDVDCQDGGVYICQADIDPRSAKRITVDIKTCSSGSYESDATPTSIFITVCVVVPILGIALIALIIFGIVCCIRRSKRSRNPRCPGTVLSIATNLDGDSRGREHAYDNFDGIHTFNPPPYSSVCYSVGKDILPPPYATLTGADIIPNTMVPTAPVYVSNRDLSQPDQLVSVALNQDPPPPYSHS</sequence>
<dbReference type="InterPro" id="IPR036179">
    <property type="entry name" value="Ig-like_dom_sf"/>
</dbReference>
<evidence type="ECO:0000256" key="1">
    <source>
        <dbReference type="SAM" id="Phobius"/>
    </source>
</evidence>
<evidence type="ECO:0000259" key="3">
    <source>
        <dbReference type="SMART" id="SM00409"/>
    </source>
</evidence>
<feature type="domain" description="Immunoglobulin" evidence="3">
    <location>
        <begin position="29"/>
        <end position="140"/>
    </location>
</feature>
<name>A0AAV2HHM3_LYMST</name>
<evidence type="ECO:0000256" key="2">
    <source>
        <dbReference type="SAM" id="SignalP"/>
    </source>
</evidence>
<keyword evidence="5" id="KW-1185">Reference proteome</keyword>
<feature type="domain" description="Immunoglobulin" evidence="3">
    <location>
        <begin position="256"/>
        <end position="338"/>
    </location>
</feature>
<evidence type="ECO:0000313" key="5">
    <source>
        <dbReference type="Proteomes" id="UP001497497"/>
    </source>
</evidence>
<comment type="caution">
    <text evidence="4">The sequence shown here is derived from an EMBL/GenBank/DDBJ whole genome shotgun (WGS) entry which is preliminary data.</text>
</comment>
<keyword evidence="2" id="KW-0732">Signal</keyword>
<dbReference type="SMART" id="SM00409">
    <property type="entry name" value="IG"/>
    <property type="match status" value="2"/>
</dbReference>